<dbReference type="Proteomes" id="UP000825367">
    <property type="component" value="Chromosome"/>
</dbReference>
<evidence type="ECO:0000256" key="1">
    <source>
        <dbReference type="SAM" id="Phobius"/>
    </source>
</evidence>
<organism evidence="3 4">
    <name type="scientific">Mycolicibacterium pallens</name>
    <dbReference type="NCBI Taxonomy" id="370524"/>
    <lineage>
        <taxon>Bacteria</taxon>
        <taxon>Bacillati</taxon>
        <taxon>Actinomycetota</taxon>
        <taxon>Actinomycetes</taxon>
        <taxon>Mycobacteriales</taxon>
        <taxon>Mycobacteriaceae</taxon>
        <taxon>Mycolicibacterium</taxon>
    </lineage>
</organism>
<dbReference type="RefSeq" id="WP_096310920.1">
    <property type="nucleotide sequence ID" value="NZ_BAAAVX010000034.1"/>
</dbReference>
<protein>
    <submittedName>
        <fullName evidence="3">DUF2510 domain-containing protein</fullName>
    </submittedName>
</protein>
<keyword evidence="1" id="KW-0812">Transmembrane</keyword>
<evidence type="ECO:0000313" key="3">
    <source>
        <dbReference type="EMBL" id="QYL18674.1"/>
    </source>
</evidence>
<keyword evidence="4" id="KW-1185">Reference proteome</keyword>
<keyword evidence="1" id="KW-0472">Membrane</keyword>
<evidence type="ECO:0000259" key="2">
    <source>
        <dbReference type="Pfam" id="PF10708"/>
    </source>
</evidence>
<dbReference type="InterPro" id="IPR018929">
    <property type="entry name" value="DUF2510"/>
</dbReference>
<sequence length="130" mass="13862">MTANPGWYPDPDGKGGQRYFDGSSWTDARIAPKKPFAWASVPIAGWIGLALLGIVIVVVFAVVASGGSRDSASYQYGREQVSPLAITFMKQGLQGGPNELCRQAADAVLWVKNDFVAEDVVAGCVDRLSN</sequence>
<dbReference type="Pfam" id="PF10708">
    <property type="entry name" value="DUF2510"/>
    <property type="match status" value="1"/>
</dbReference>
<gene>
    <name evidence="3" type="ORF">K0O64_09365</name>
</gene>
<proteinExistence type="predicted"/>
<reference evidence="3 4" key="1">
    <citation type="submission" date="2021-07" db="EMBL/GenBank/DDBJ databases">
        <title>Whole genome sequencing of non-tuberculosis mycobacteria type-strains.</title>
        <authorList>
            <person name="Igarashi Y."/>
            <person name="Osugi A."/>
            <person name="Mitarai S."/>
        </authorList>
    </citation>
    <scope>NUCLEOTIDE SEQUENCE [LARGE SCALE GENOMIC DNA]</scope>
    <source>
        <strain evidence="3 4">JCM 16370</strain>
    </source>
</reference>
<feature type="domain" description="DUF2510" evidence="2">
    <location>
        <begin position="5"/>
        <end position="37"/>
    </location>
</feature>
<accession>A0ABX8VLK6</accession>
<keyword evidence="1" id="KW-1133">Transmembrane helix</keyword>
<feature type="transmembrane region" description="Helical" evidence="1">
    <location>
        <begin position="43"/>
        <end position="64"/>
    </location>
</feature>
<name>A0ABX8VLK6_9MYCO</name>
<evidence type="ECO:0000313" key="4">
    <source>
        <dbReference type="Proteomes" id="UP000825367"/>
    </source>
</evidence>
<dbReference type="EMBL" id="CP080333">
    <property type="protein sequence ID" value="QYL18674.1"/>
    <property type="molecule type" value="Genomic_DNA"/>
</dbReference>